<name>A0A7V2EF87_9BACT</name>
<evidence type="ECO:0008006" key="3">
    <source>
        <dbReference type="Google" id="ProtNLM"/>
    </source>
</evidence>
<comment type="caution">
    <text evidence="2">The sequence shown here is derived from an EMBL/GenBank/DDBJ whole genome shotgun (WGS) entry which is preliminary data.</text>
</comment>
<gene>
    <name evidence="2" type="ORF">ENP06_04130</name>
</gene>
<evidence type="ECO:0000313" key="2">
    <source>
        <dbReference type="EMBL" id="HEQ88582.1"/>
    </source>
</evidence>
<dbReference type="EMBL" id="DSHW01000313">
    <property type="protein sequence ID" value="HEQ88582.1"/>
    <property type="molecule type" value="Genomic_DNA"/>
</dbReference>
<sequence length="115" mass="12814">MKGKAILLLVVFGLVMPLLADADKRDITVVNKTGKPILSLYISPTDTDKWEEDVLGEDVLEDGESVEVHFSGYAKDQCEFDILATNEKGDEWLLPEVNLCEVSTITITPKYIRAK</sequence>
<organism evidence="2">
    <name type="scientific">Thermoanaerobaculum aquaticum</name>
    <dbReference type="NCBI Taxonomy" id="1312852"/>
    <lineage>
        <taxon>Bacteria</taxon>
        <taxon>Pseudomonadati</taxon>
        <taxon>Acidobacteriota</taxon>
        <taxon>Thermoanaerobaculia</taxon>
        <taxon>Thermoanaerobaculales</taxon>
        <taxon>Thermoanaerobaculaceae</taxon>
        <taxon>Thermoanaerobaculum</taxon>
    </lineage>
</organism>
<evidence type="ECO:0000256" key="1">
    <source>
        <dbReference type="SAM" id="SignalP"/>
    </source>
</evidence>
<proteinExistence type="predicted"/>
<keyword evidence="1" id="KW-0732">Signal</keyword>
<feature type="signal peptide" evidence="1">
    <location>
        <begin position="1"/>
        <end position="22"/>
    </location>
</feature>
<protein>
    <recommendedName>
        <fullName evidence="3">Argininosuccinate lyase</fullName>
    </recommendedName>
</protein>
<dbReference type="AlphaFoldDB" id="A0A7V2EF87"/>
<accession>A0A7V2EF87</accession>
<feature type="chain" id="PRO_5031393742" description="Argininosuccinate lyase" evidence="1">
    <location>
        <begin position="23"/>
        <end position="115"/>
    </location>
</feature>
<reference evidence="2" key="1">
    <citation type="journal article" date="2020" name="mSystems">
        <title>Genome- and Community-Level Interaction Insights into Carbon Utilization and Element Cycling Functions of Hydrothermarchaeota in Hydrothermal Sediment.</title>
        <authorList>
            <person name="Zhou Z."/>
            <person name="Liu Y."/>
            <person name="Xu W."/>
            <person name="Pan J."/>
            <person name="Luo Z.H."/>
            <person name="Li M."/>
        </authorList>
    </citation>
    <scope>NUCLEOTIDE SEQUENCE [LARGE SCALE GENOMIC DNA]</scope>
    <source>
        <strain evidence="2">SpSt-186</strain>
    </source>
</reference>